<sequence length="158" mass="18252">MGAWGYKALESDEGLDVAGFLQNYIENQINSNHLLLTDIVKAMKNEGFFGETFNDIDFFYDVSAMALAEIYITYLDTGYFLSDESKCGNVQSLTLTADEDALIFIIRYLTDIRDEVPDEHGSREIVELWRESKNWHAWQSNLKNLIDRIEQEISNLHK</sequence>
<accession>A0AAX3WRY0</accession>
<organism evidence="1 2">
    <name type="scientific">Lysinibacillus pakistanensis</name>
    <dbReference type="NCBI Taxonomy" id="759811"/>
    <lineage>
        <taxon>Bacteria</taxon>
        <taxon>Bacillati</taxon>
        <taxon>Bacillota</taxon>
        <taxon>Bacilli</taxon>
        <taxon>Bacillales</taxon>
        <taxon>Bacillaceae</taxon>
        <taxon>Lysinibacillus</taxon>
    </lineage>
</organism>
<proteinExistence type="predicted"/>
<gene>
    <name evidence="1" type="ORF">QNH24_14415</name>
</gene>
<evidence type="ECO:0000313" key="1">
    <source>
        <dbReference type="EMBL" id="WHY49533.1"/>
    </source>
</evidence>
<dbReference type="Pfam" id="PF14078">
    <property type="entry name" value="DUF4259"/>
    <property type="match status" value="1"/>
</dbReference>
<dbReference type="Proteomes" id="UP001178322">
    <property type="component" value="Chromosome"/>
</dbReference>
<dbReference type="InterPro" id="IPR025355">
    <property type="entry name" value="DUF4259"/>
</dbReference>
<evidence type="ECO:0000313" key="2">
    <source>
        <dbReference type="Proteomes" id="UP001178322"/>
    </source>
</evidence>
<dbReference type="AlphaFoldDB" id="A0AAX3WRY0"/>
<name>A0AAX3WRY0_9BACI</name>
<dbReference type="RefSeq" id="WP_283868270.1">
    <property type="nucleotide sequence ID" value="NZ_CP126101.1"/>
</dbReference>
<reference evidence="1" key="1">
    <citation type="submission" date="2023-05" db="EMBL/GenBank/DDBJ databases">
        <title>Comparative genomics of Bacillaceae isolates and their secondary metabolite potential.</title>
        <authorList>
            <person name="Song L."/>
            <person name="Nielsen L.J."/>
            <person name="Mohite O."/>
            <person name="Xu X."/>
            <person name="Weber T."/>
            <person name="Kovacs A.T."/>
        </authorList>
    </citation>
    <scope>NUCLEOTIDE SEQUENCE</scope>
    <source>
        <strain evidence="1">LY1</strain>
    </source>
</reference>
<dbReference type="EMBL" id="CP126101">
    <property type="protein sequence ID" value="WHY49533.1"/>
    <property type="molecule type" value="Genomic_DNA"/>
</dbReference>
<protein>
    <submittedName>
        <fullName evidence="1">DUF4259 domain-containing protein</fullName>
    </submittedName>
</protein>